<dbReference type="OrthoDB" id="106611at2"/>
<name>A0A376DF98_9GAMM</name>
<comment type="subcellular location">
    <subcellularLocation>
        <location evidence="1">Cell outer membrane</location>
        <topology evidence="1">Multi-pass membrane protein</topology>
    </subcellularLocation>
</comment>
<comment type="similarity">
    <text evidence="2">Belongs to the porin LamB (TC 1.B.3) family.</text>
</comment>
<dbReference type="InterPro" id="IPR050286">
    <property type="entry name" value="G_neg_Bact_CarbUptk_Porin"/>
</dbReference>
<keyword evidence="4" id="KW-1134">Transmembrane beta strand</keyword>
<keyword evidence="8" id="KW-0626">Porin</keyword>
<dbReference type="SUPFAM" id="SSF57997">
    <property type="entry name" value="Tropomyosin"/>
    <property type="match status" value="1"/>
</dbReference>
<evidence type="ECO:0000256" key="8">
    <source>
        <dbReference type="ARBA" id="ARBA00023114"/>
    </source>
</evidence>
<dbReference type="GO" id="GO:0046930">
    <property type="term" value="C:pore complex"/>
    <property type="evidence" value="ECO:0007669"/>
    <property type="project" value="UniProtKB-KW"/>
</dbReference>
<dbReference type="GO" id="GO:0015288">
    <property type="term" value="F:porin activity"/>
    <property type="evidence" value="ECO:0007669"/>
    <property type="project" value="UniProtKB-KW"/>
</dbReference>
<dbReference type="InterPro" id="IPR036998">
    <property type="entry name" value="Porin_LamB_sf"/>
</dbReference>
<evidence type="ECO:0000256" key="1">
    <source>
        <dbReference type="ARBA" id="ARBA00004571"/>
    </source>
</evidence>
<dbReference type="CDD" id="cd01346">
    <property type="entry name" value="Maltoporin-like"/>
    <property type="match status" value="1"/>
</dbReference>
<evidence type="ECO:0000256" key="11">
    <source>
        <dbReference type="SAM" id="Coils"/>
    </source>
</evidence>
<evidence type="ECO:0000256" key="4">
    <source>
        <dbReference type="ARBA" id="ARBA00022452"/>
    </source>
</evidence>
<dbReference type="InterPro" id="IPR021570">
    <property type="entry name" value="LamB-type_porin_N_dom"/>
</dbReference>
<evidence type="ECO:0000256" key="7">
    <source>
        <dbReference type="ARBA" id="ARBA00023065"/>
    </source>
</evidence>
<protein>
    <submittedName>
        <fullName evidence="14">Sucrose porin</fullName>
    </submittedName>
</protein>
<sequence>MHKKYTIGVMVGLLSATGALPVKAQTNFSSIEARLAQLEQRLQVAETRAQVAEKRANVAEQQVHQLAAKQQLTQVTTQRVERRTSQLEKKADETNGFEFHGYARSGLLMNDAGSSSKSGPYLTPAGETGGAVGRLGNEGDTYVEASLEHKQRLANGARTRFKVMLADGQKNYNDWTADSSDLNVRQAFAELKDLPDLSGPFKHSVIWAGKRFDRDNYDIHWLDSDVVFLAGTGGGIYDVHLTQSMRSNFSIYGRNFGEVEDVNNNAQDYILTMNHFIGPFQFMLSGLRAKDNNGRKDANGDLIQPGAANHGVHMLLGLHQDSFYGFREGLAKSALLYGHGLGAEVKGIGSDGALLSEANTWRLATYGVTALGHGWHIAPAIIAQNSKNRYVKGDNYTWATINARLIKEVSQNFALAFEGTYQYMDLKPQGYKAREAVNGSFYKLTFAPTLKAGSVGDFFSRPELRVFATWMDWNHKLDRYASDDAFGSNGFSAGGEWNFGVQMETWF</sequence>
<evidence type="ECO:0000256" key="5">
    <source>
        <dbReference type="ARBA" id="ARBA00022692"/>
    </source>
</evidence>
<evidence type="ECO:0000256" key="12">
    <source>
        <dbReference type="SAM" id="SignalP"/>
    </source>
</evidence>
<evidence type="ECO:0000256" key="6">
    <source>
        <dbReference type="ARBA" id="ARBA00022729"/>
    </source>
</evidence>
<keyword evidence="5" id="KW-0812">Transmembrane</keyword>
<keyword evidence="10" id="KW-0998">Cell outer membrane</keyword>
<dbReference type="PANTHER" id="PTHR38762:SF1">
    <property type="entry name" value="CRYPTIC OUTER MEMBRANE PORIN BGLH-RELATED"/>
    <property type="match status" value="1"/>
</dbReference>
<dbReference type="Pfam" id="PF02264">
    <property type="entry name" value="LamB"/>
    <property type="match status" value="1"/>
</dbReference>
<accession>A0A376DF98</accession>
<dbReference type="RefSeq" id="WP_024522099.1">
    <property type="nucleotide sequence ID" value="NZ_CP065626.1"/>
</dbReference>
<evidence type="ECO:0000256" key="2">
    <source>
        <dbReference type="ARBA" id="ARBA00007055"/>
    </source>
</evidence>
<evidence type="ECO:0000259" key="13">
    <source>
        <dbReference type="Pfam" id="PF11471"/>
    </source>
</evidence>
<keyword evidence="3" id="KW-0813">Transport</keyword>
<keyword evidence="9" id="KW-0472">Membrane</keyword>
<dbReference type="SUPFAM" id="SSF56935">
    <property type="entry name" value="Porins"/>
    <property type="match status" value="1"/>
</dbReference>
<dbReference type="Pfam" id="PF11471">
    <property type="entry name" value="Sugarporin_N"/>
    <property type="match status" value="1"/>
</dbReference>
<evidence type="ECO:0000256" key="10">
    <source>
        <dbReference type="ARBA" id="ARBA00023237"/>
    </source>
</evidence>
<dbReference type="PANTHER" id="PTHR38762">
    <property type="entry name" value="CRYPTIC OUTER MEMBRANE PORIN BGLH-RELATED"/>
    <property type="match status" value="1"/>
</dbReference>
<reference evidence="14 15" key="1">
    <citation type="submission" date="2018-06" db="EMBL/GenBank/DDBJ databases">
        <authorList>
            <consortium name="Pathogen Informatics"/>
            <person name="Doyle S."/>
        </authorList>
    </citation>
    <scope>NUCLEOTIDE SEQUENCE [LARGE SCALE GENOMIC DNA]</scope>
    <source>
        <strain evidence="14 15">NCTC12121</strain>
    </source>
</reference>
<feature type="chain" id="PRO_5016614658" evidence="12">
    <location>
        <begin position="25"/>
        <end position="507"/>
    </location>
</feature>
<gene>
    <name evidence="14" type="primary">scrY</name>
    <name evidence="14" type="ORF">NCTC12121_01595</name>
</gene>
<keyword evidence="7" id="KW-0406">Ion transport</keyword>
<dbReference type="AlphaFoldDB" id="A0A376DF98"/>
<feature type="domain" description="LamB-type porin N-terminal" evidence="13">
    <location>
        <begin position="30"/>
        <end position="60"/>
    </location>
</feature>
<dbReference type="GO" id="GO:0015144">
    <property type="term" value="F:carbohydrate transmembrane transporter activity"/>
    <property type="evidence" value="ECO:0007669"/>
    <property type="project" value="TreeGrafter"/>
</dbReference>
<feature type="signal peptide" evidence="12">
    <location>
        <begin position="1"/>
        <end position="24"/>
    </location>
</feature>
<proteinExistence type="inferred from homology"/>
<keyword evidence="6 12" id="KW-0732">Signal</keyword>
<feature type="coiled-coil region" evidence="11">
    <location>
        <begin position="28"/>
        <end position="69"/>
    </location>
</feature>
<keyword evidence="11" id="KW-0175">Coiled coil</keyword>
<dbReference type="GO" id="GO:0006811">
    <property type="term" value="P:monoatomic ion transport"/>
    <property type="evidence" value="ECO:0007669"/>
    <property type="project" value="UniProtKB-KW"/>
</dbReference>
<evidence type="ECO:0000313" key="14">
    <source>
        <dbReference type="EMBL" id="STC87855.1"/>
    </source>
</evidence>
<evidence type="ECO:0000313" key="15">
    <source>
        <dbReference type="Proteomes" id="UP000255248"/>
    </source>
</evidence>
<dbReference type="Proteomes" id="UP000255248">
    <property type="component" value="Unassembled WGS sequence"/>
</dbReference>
<evidence type="ECO:0000256" key="3">
    <source>
        <dbReference type="ARBA" id="ARBA00022448"/>
    </source>
</evidence>
<dbReference type="STRING" id="93378.A9798_07600"/>
<dbReference type="GO" id="GO:0015774">
    <property type="term" value="P:polysaccharide transport"/>
    <property type="evidence" value="ECO:0007669"/>
    <property type="project" value="TreeGrafter"/>
</dbReference>
<organism evidence="14 15">
    <name type="scientific">Edwardsiella hoshinae</name>
    <dbReference type="NCBI Taxonomy" id="93378"/>
    <lineage>
        <taxon>Bacteria</taxon>
        <taxon>Pseudomonadati</taxon>
        <taxon>Pseudomonadota</taxon>
        <taxon>Gammaproteobacteria</taxon>
        <taxon>Enterobacterales</taxon>
        <taxon>Hafniaceae</taxon>
        <taxon>Edwardsiella</taxon>
    </lineage>
</organism>
<dbReference type="GO" id="GO:0009279">
    <property type="term" value="C:cell outer membrane"/>
    <property type="evidence" value="ECO:0007669"/>
    <property type="project" value="UniProtKB-SubCell"/>
</dbReference>
<evidence type="ECO:0000256" key="9">
    <source>
        <dbReference type="ARBA" id="ARBA00023136"/>
    </source>
</evidence>
<dbReference type="EMBL" id="UFXZ01000001">
    <property type="protein sequence ID" value="STC87855.1"/>
    <property type="molecule type" value="Genomic_DNA"/>
</dbReference>
<dbReference type="Gene3D" id="2.40.170.10">
    <property type="entry name" value="Porin, LamB type"/>
    <property type="match status" value="1"/>
</dbReference>
<dbReference type="InterPro" id="IPR003192">
    <property type="entry name" value="Porin_LamB"/>
</dbReference>